<dbReference type="SUPFAM" id="SSF52540">
    <property type="entry name" value="P-loop containing nucleoside triphosphate hydrolases"/>
    <property type="match status" value="1"/>
</dbReference>
<dbReference type="OrthoDB" id="9972657at2759"/>
<keyword evidence="5" id="KW-1185">Reference proteome</keyword>
<keyword evidence="2" id="KW-0067">ATP-binding</keyword>
<accession>A0A8H3ECK5</accession>
<evidence type="ECO:0000313" key="4">
    <source>
        <dbReference type="EMBL" id="CAF9902922.1"/>
    </source>
</evidence>
<evidence type="ECO:0000313" key="5">
    <source>
        <dbReference type="Proteomes" id="UP000664521"/>
    </source>
</evidence>
<dbReference type="PANTHER" id="PTHR12435">
    <property type="match status" value="1"/>
</dbReference>
<dbReference type="Proteomes" id="UP000664521">
    <property type="component" value="Unassembled WGS sequence"/>
</dbReference>
<name>A0A8H3ECK5_9LECA</name>
<organism evidence="4 5">
    <name type="scientific">Heterodermia speciosa</name>
    <dbReference type="NCBI Taxonomy" id="116794"/>
    <lineage>
        <taxon>Eukaryota</taxon>
        <taxon>Fungi</taxon>
        <taxon>Dikarya</taxon>
        <taxon>Ascomycota</taxon>
        <taxon>Pezizomycotina</taxon>
        <taxon>Lecanoromycetes</taxon>
        <taxon>OSLEUM clade</taxon>
        <taxon>Lecanoromycetidae</taxon>
        <taxon>Caliciales</taxon>
        <taxon>Physciaceae</taxon>
        <taxon>Heterodermia</taxon>
    </lineage>
</organism>
<sequence length="306" mass="34726">MPLILISGYPSSGKTQRATQLVSYFSAKIQSSSDPHLSRLTVSHINDQSLAIRRDVYREARTEKEAREAQYSAIKRALGRDTIVVADGLNYIKGFRYQLYCEAKAVKTPSWLSEIMEQAGLMFPEVHIGTPIETCRTINTRLLGDDQQDGGYEQDVFDNLVYRYEEPNGMTRWDSPLFTVPFVDETPPYEAIWEAMIGSEAKAKVVKPNTATVLQPATESDYLYELDKITQEVLSMILVWQKDHPGEGGQVLTIEEGNNVELPATPVSLPQLQRIRRQFISLNRQHKLPKPRIRTSFVEYLIDSLG</sequence>
<keyword evidence="1" id="KW-0547">Nucleotide-binding</keyword>
<evidence type="ECO:0008006" key="6">
    <source>
        <dbReference type="Google" id="ProtNLM"/>
    </source>
</evidence>
<comment type="similarity">
    <text evidence="3">Belongs to the KTI12 family.</text>
</comment>
<dbReference type="Gene3D" id="3.40.50.300">
    <property type="entry name" value="P-loop containing nucleotide triphosphate hydrolases"/>
    <property type="match status" value="1"/>
</dbReference>
<gene>
    <name evidence="4" type="ORF">HETSPECPRED_000057</name>
</gene>
<evidence type="ECO:0000256" key="3">
    <source>
        <dbReference type="ARBA" id="ARBA00025768"/>
    </source>
</evidence>
<protein>
    <recommendedName>
        <fullName evidence="6">Chromatin associated protein KTI12</fullName>
    </recommendedName>
</protein>
<dbReference type="EMBL" id="CAJPDS010000001">
    <property type="protein sequence ID" value="CAF9902922.1"/>
    <property type="molecule type" value="Genomic_DNA"/>
</dbReference>
<reference evidence="4" key="1">
    <citation type="submission" date="2021-03" db="EMBL/GenBank/DDBJ databases">
        <authorList>
            <person name="Tagirdzhanova G."/>
        </authorList>
    </citation>
    <scope>NUCLEOTIDE SEQUENCE</scope>
</reference>
<evidence type="ECO:0000256" key="1">
    <source>
        <dbReference type="ARBA" id="ARBA00022741"/>
    </source>
</evidence>
<comment type="caution">
    <text evidence="4">The sequence shown here is derived from an EMBL/GenBank/DDBJ whole genome shotgun (WGS) entry which is preliminary data.</text>
</comment>
<dbReference type="InterPro" id="IPR013641">
    <property type="entry name" value="KTI12/PSTK"/>
</dbReference>
<evidence type="ECO:0000256" key="2">
    <source>
        <dbReference type="ARBA" id="ARBA00022840"/>
    </source>
</evidence>
<dbReference type="InterPro" id="IPR027417">
    <property type="entry name" value="P-loop_NTPase"/>
</dbReference>
<proteinExistence type="inferred from homology"/>
<dbReference type="Pfam" id="PF08433">
    <property type="entry name" value="KTI12"/>
    <property type="match status" value="1"/>
</dbReference>
<dbReference type="AlphaFoldDB" id="A0A8H3ECK5"/>
<dbReference type="GO" id="GO:0005524">
    <property type="term" value="F:ATP binding"/>
    <property type="evidence" value="ECO:0007669"/>
    <property type="project" value="UniProtKB-KW"/>
</dbReference>